<name>A0A2M8AEP8_9BACT</name>
<dbReference type="AlphaFoldDB" id="A0A2M8AEP8"/>
<protein>
    <recommendedName>
        <fullName evidence="4">WxL domain-containing protein</fullName>
    </recommendedName>
</protein>
<comment type="caution">
    <text evidence="2">The sequence shown here is derived from an EMBL/GenBank/DDBJ whole genome shotgun (WGS) entry which is preliminary data.</text>
</comment>
<feature type="region of interest" description="Disordered" evidence="1">
    <location>
        <begin position="1"/>
        <end position="31"/>
    </location>
</feature>
<reference evidence="3" key="1">
    <citation type="submission" date="2017-09" db="EMBL/GenBank/DDBJ databases">
        <title>Depth-based differentiation of microbial function through sediment-hosted aquifers and enrichment of novel symbionts in the deep terrestrial subsurface.</title>
        <authorList>
            <person name="Probst A.J."/>
            <person name="Ladd B."/>
            <person name="Jarett J.K."/>
            <person name="Geller-Mcgrath D.E."/>
            <person name="Sieber C.M.K."/>
            <person name="Emerson J.B."/>
            <person name="Anantharaman K."/>
            <person name="Thomas B.C."/>
            <person name="Malmstrom R."/>
            <person name="Stieglmeier M."/>
            <person name="Klingl A."/>
            <person name="Woyke T."/>
            <person name="Ryan C.M."/>
            <person name="Banfield J.F."/>
        </authorList>
    </citation>
    <scope>NUCLEOTIDE SEQUENCE [LARGE SCALE GENOMIC DNA]</scope>
</reference>
<dbReference type="Proteomes" id="UP000230611">
    <property type="component" value="Unassembled WGS sequence"/>
</dbReference>
<sequence>FWDSAGTDYDFNDPTADAGDGGDADSLGGQMTIGASGGTLGGTCSATDITKGSSASFSEGATDSITLLTAGASADTGCYWDFTGVSVSQTIPAEQPAASDYSINMTLTVTAL</sequence>
<proteinExistence type="predicted"/>
<organism evidence="2 3">
    <name type="scientific">Candidatus Falkowbacteria bacterium CG_4_9_14_3_um_filter_38_19</name>
    <dbReference type="NCBI Taxonomy" id="1974559"/>
    <lineage>
        <taxon>Bacteria</taxon>
        <taxon>Candidatus Falkowiibacteriota</taxon>
    </lineage>
</organism>
<evidence type="ECO:0008006" key="4">
    <source>
        <dbReference type="Google" id="ProtNLM"/>
    </source>
</evidence>
<evidence type="ECO:0000313" key="3">
    <source>
        <dbReference type="Proteomes" id="UP000230611"/>
    </source>
</evidence>
<evidence type="ECO:0000256" key="1">
    <source>
        <dbReference type="SAM" id="MobiDB-lite"/>
    </source>
</evidence>
<feature type="non-terminal residue" evidence="2">
    <location>
        <position position="1"/>
    </location>
</feature>
<dbReference type="EMBL" id="PFUO01000121">
    <property type="protein sequence ID" value="PJB16063.1"/>
    <property type="molecule type" value="Genomic_DNA"/>
</dbReference>
<evidence type="ECO:0000313" key="2">
    <source>
        <dbReference type="EMBL" id="PJB16063.1"/>
    </source>
</evidence>
<accession>A0A2M8AEP8</accession>
<gene>
    <name evidence="2" type="ORF">CO116_02660</name>
</gene>